<sequence>MIKPALYIISRQTLLRQALSHLLSGSNRFREINGSVCFSESRLKAGALEENTWFIIDAELPDYEIQELLLLANRGGGRVIILGSSYNAKRIIELMPLKADGYLTTDSPQDELFAILEKVESGGPVIADSLIPDMMNRLSASLQVKPEKEILLTPREQEILELLAQGYTNGQIAKKLIISVNTVKNHVHNILEKLGVSNRAKLVSYAMSRGLVSVLLVALVITLLISINTSVC</sequence>
<dbReference type="Pfam" id="PF00196">
    <property type="entry name" value="GerE"/>
    <property type="match status" value="1"/>
</dbReference>
<comment type="caution">
    <text evidence="4">The sequence shown here is derived from an EMBL/GenBank/DDBJ whole genome shotgun (WGS) entry which is preliminary data.</text>
</comment>
<dbReference type="GO" id="GO:0003677">
    <property type="term" value="F:DNA binding"/>
    <property type="evidence" value="ECO:0007669"/>
    <property type="project" value="UniProtKB-KW"/>
</dbReference>
<accession>A0A0L6VYY7</accession>
<dbReference type="PROSITE" id="PS00622">
    <property type="entry name" value="HTH_LUXR_1"/>
    <property type="match status" value="1"/>
</dbReference>
<proteinExistence type="predicted"/>
<organism evidence="4 5">
    <name type="scientific">Thermincola ferriacetica</name>
    <dbReference type="NCBI Taxonomy" id="281456"/>
    <lineage>
        <taxon>Bacteria</taxon>
        <taxon>Bacillati</taxon>
        <taxon>Bacillota</taxon>
        <taxon>Clostridia</taxon>
        <taxon>Eubacteriales</taxon>
        <taxon>Thermincolaceae</taxon>
        <taxon>Thermincola</taxon>
    </lineage>
</organism>
<evidence type="ECO:0000313" key="4">
    <source>
        <dbReference type="EMBL" id="KNZ68378.1"/>
    </source>
</evidence>
<dbReference type="CDD" id="cd06170">
    <property type="entry name" value="LuxR_C_like"/>
    <property type="match status" value="1"/>
</dbReference>
<dbReference type="GO" id="GO:0006355">
    <property type="term" value="P:regulation of DNA-templated transcription"/>
    <property type="evidence" value="ECO:0007669"/>
    <property type="project" value="InterPro"/>
</dbReference>
<reference evidence="5" key="1">
    <citation type="submission" date="2015-07" db="EMBL/GenBank/DDBJ databases">
        <title>Complete Genome of Thermincola ferriacetica strain Z-0001T.</title>
        <authorList>
            <person name="Lusk B."/>
            <person name="Badalamenti J.P."/>
            <person name="Parameswaran P."/>
            <person name="Bond D.R."/>
            <person name="Torres C.I."/>
        </authorList>
    </citation>
    <scope>NUCLEOTIDE SEQUENCE [LARGE SCALE GENOMIC DNA]</scope>
    <source>
        <strain evidence="5">Z-0001</strain>
    </source>
</reference>
<evidence type="ECO:0000259" key="3">
    <source>
        <dbReference type="PROSITE" id="PS50043"/>
    </source>
</evidence>
<evidence type="ECO:0000256" key="2">
    <source>
        <dbReference type="SAM" id="Phobius"/>
    </source>
</evidence>
<keyword evidence="2" id="KW-0472">Membrane</keyword>
<gene>
    <name evidence="4" type="ORF">Tfer_3071</name>
</gene>
<feature type="domain" description="HTH luxR-type" evidence="3">
    <location>
        <begin position="145"/>
        <end position="210"/>
    </location>
</feature>
<keyword evidence="5" id="KW-1185">Reference proteome</keyword>
<dbReference type="Gene3D" id="3.40.50.2300">
    <property type="match status" value="1"/>
</dbReference>
<dbReference type="InterPro" id="IPR011006">
    <property type="entry name" value="CheY-like_superfamily"/>
</dbReference>
<keyword evidence="2" id="KW-1133">Transmembrane helix</keyword>
<dbReference type="InterPro" id="IPR039420">
    <property type="entry name" value="WalR-like"/>
</dbReference>
<evidence type="ECO:0000256" key="1">
    <source>
        <dbReference type="ARBA" id="ARBA00023125"/>
    </source>
</evidence>
<keyword evidence="1" id="KW-0238">DNA-binding</keyword>
<evidence type="ECO:0000313" key="5">
    <source>
        <dbReference type="Proteomes" id="UP000037175"/>
    </source>
</evidence>
<dbReference type="PANTHER" id="PTHR43214">
    <property type="entry name" value="TWO-COMPONENT RESPONSE REGULATOR"/>
    <property type="match status" value="1"/>
</dbReference>
<dbReference type="SUPFAM" id="SSF52172">
    <property type="entry name" value="CheY-like"/>
    <property type="match status" value="1"/>
</dbReference>
<dbReference type="SMART" id="SM00421">
    <property type="entry name" value="HTH_LUXR"/>
    <property type="match status" value="1"/>
</dbReference>
<dbReference type="PRINTS" id="PR00038">
    <property type="entry name" value="HTHLUXR"/>
</dbReference>
<keyword evidence="2" id="KW-0812">Transmembrane</keyword>
<protein>
    <submittedName>
        <fullName evidence="4">Transcriptional regulator, LuxR family</fullName>
    </submittedName>
</protein>
<feature type="transmembrane region" description="Helical" evidence="2">
    <location>
        <begin position="211"/>
        <end position="231"/>
    </location>
</feature>
<dbReference type="PROSITE" id="PS50043">
    <property type="entry name" value="HTH_LUXR_2"/>
    <property type="match status" value="1"/>
</dbReference>
<dbReference type="SUPFAM" id="SSF46894">
    <property type="entry name" value="C-terminal effector domain of the bipartite response regulators"/>
    <property type="match status" value="1"/>
</dbReference>
<dbReference type="InterPro" id="IPR000792">
    <property type="entry name" value="Tscrpt_reg_LuxR_C"/>
</dbReference>
<dbReference type="EMBL" id="LGTE01000033">
    <property type="protein sequence ID" value="KNZ68378.1"/>
    <property type="molecule type" value="Genomic_DNA"/>
</dbReference>
<dbReference type="AlphaFoldDB" id="A0A0L6VYY7"/>
<dbReference type="Proteomes" id="UP000037175">
    <property type="component" value="Unassembled WGS sequence"/>
</dbReference>
<name>A0A0L6VYY7_9FIRM</name>
<dbReference type="InterPro" id="IPR016032">
    <property type="entry name" value="Sig_transdc_resp-reg_C-effctor"/>
</dbReference>
<dbReference type="RefSeq" id="WP_013119443.1">
    <property type="nucleotide sequence ID" value="NZ_LGTE01000033.1"/>
</dbReference>